<dbReference type="Pfam" id="PF03998">
    <property type="entry name" value="Utp11"/>
    <property type="match status" value="1"/>
</dbReference>
<keyword evidence="4" id="KW-0698">rRNA processing</keyword>
<evidence type="ECO:0000256" key="2">
    <source>
        <dbReference type="ARBA" id="ARBA00004604"/>
    </source>
</evidence>
<evidence type="ECO:0008006" key="9">
    <source>
        <dbReference type="Google" id="ProtNLM"/>
    </source>
</evidence>
<feature type="region of interest" description="Disordered" evidence="6">
    <location>
        <begin position="186"/>
        <end position="250"/>
    </location>
</feature>
<keyword evidence="5" id="KW-0539">Nucleus</keyword>
<evidence type="ECO:0000313" key="8">
    <source>
        <dbReference type="Proteomes" id="UP001556367"/>
    </source>
</evidence>
<name>A0ABR3J766_9AGAR</name>
<reference evidence="8" key="1">
    <citation type="submission" date="2024-06" db="EMBL/GenBank/DDBJ databases">
        <title>Multi-omics analyses provide insights into the biosynthesis of the anticancer antibiotic pleurotin in Hohenbuehelia grisea.</title>
        <authorList>
            <person name="Weaver J.A."/>
            <person name="Alberti F."/>
        </authorList>
    </citation>
    <scope>NUCLEOTIDE SEQUENCE [LARGE SCALE GENOMIC DNA]</scope>
    <source>
        <strain evidence="8">T-177</strain>
    </source>
</reference>
<sequence length="332" mass="38731">MTSSLRNSIHRRNHKERSQLAHRTKLGLLEKHKDYVKRARDYHSKQDRLTRLRQKAADRNKDEFYFSMNKEKTQNGVHIKERGNVALPTDMVKVLKTQDENYVRTMRAAGLKKIDKLKTQLTSLANLIKSDHLEDEDASDNEDPLEEQDIELLREAGVLPKSSKKGKGKLSNKHIVFVDTPDEARRYASTSKSNRKSADSSRTETTQETEVDLGWQTPATTKSQKRRQSTSELTAVDNEAAEEREQLARSNRGRLLKELAARLTRDKMLRYTEREFELQRLMMGKGARRKIQGPEPVGEDDSEDEDRPRRSVKVDEKTYKPRVYKWRLERKR</sequence>
<evidence type="ECO:0000256" key="6">
    <source>
        <dbReference type="SAM" id="MobiDB-lite"/>
    </source>
</evidence>
<comment type="subcellular location">
    <subcellularLocation>
        <location evidence="2">Nucleus</location>
        <location evidence="2">Nucleolus</location>
    </subcellularLocation>
</comment>
<dbReference type="InterPro" id="IPR007144">
    <property type="entry name" value="SSU_processome_Utp11"/>
</dbReference>
<dbReference type="PANTHER" id="PTHR12838:SF0">
    <property type="entry name" value="U3 SMALL NUCLEOLAR RNA-ASSOCIATED PROTEIN 11-RELATED"/>
    <property type="match status" value="1"/>
</dbReference>
<evidence type="ECO:0000256" key="5">
    <source>
        <dbReference type="ARBA" id="ARBA00023242"/>
    </source>
</evidence>
<evidence type="ECO:0000313" key="7">
    <source>
        <dbReference type="EMBL" id="KAL0951485.1"/>
    </source>
</evidence>
<comment type="similarity">
    <text evidence="3">Belongs to the UTP11 family.</text>
</comment>
<comment type="caution">
    <text evidence="7">The sequence shown here is derived from an EMBL/GenBank/DDBJ whole genome shotgun (WGS) entry which is preliminary data.</text>
</comment>
<keyword evidence="8" id="KW-1185">Reference proteome</keyword>
<organism evidence="7 8">
    <name type="scientific">Hohenbuehelia grisea</name>
    <dbReference type="NCBI Taxonomy" id="104357"/>
    <lineage>
        <taxon>Eukaryota</taxon>
        <taxon>Fungi</taxon>
        <taxon>Dikarya</taxon>
        <taxon>Basidiomycota</taxon>
        <taxon>Agaricomycotina</taxon>
        <taxon>Agaricomycetes</taxon>
        <taxon>Agaricomycetidae</taxon>
        <taxon>Agaricales</taxon>
        <taxon>Pleurotineae</taxon>
        <taxon>Pleurotaceae</taxon>
        <taxon>Hohenbuehelia</taxon>
    </lineage>
</organism>
<comment type="function">
    <text evidence="1">Involved in nucleolar processing of pre-18S ribosomal RNA.</text>
</comment>
<dbReference type="EMBL" id="JASNQZ010000011">
    <property type="protein sequence ID" value="KAL0951485.1"/>
    <property type="molecule type" value="Genomic_DNA"/>
</dbReference>
<proteinExistence type="inferred from homology"/>
<gene>
    <name evidence="7" type="ORF">HGRIS_008172</name>
</gene>
<feature type="region of interest" description="Disordered" evidence="6">
    <location>
        <begin position="281"/>
        <end position="316"/>
    </location>
</feature>
<feature type="compositionally biased region" description="Basic and acidic residues" evidence="6">
    <location>
        <begin position="306"/>
        <end position="316"/>
    </location>
</feature>
<evidence type="ECO:0000256" key="1">
    <source>
        <dbReference type="ARBA" id="ARBA00004099"/>
    </source>
</evidence>
<dbReference type="Proteomes" id="UP001556367">
    <property type="component" value="Unassembled WGS sequence"/>
</dbReference>
<accession>A0ABR3J766</accession>
<evidence type="ECO:0000256" key="4">
    <source>
        <dbReference type="ARBA" id="ARBA00022552"/>
    </source>
</evidence>
<dbReference type="PANTHER" id="PTHR12838">
    <property type="entry name" value="U3 SMALL NUCLEOLAR RNA-ASSOCIATED PROTEIN 11"/>
    <property type="match status" value="1"/>
</dbReference>
<protein>
    <recommendedName>
        <fullName evidence="9">U3 small nucleolar RNA-associated protein 11</fullName>
    </recommendedName>
</protein>
<evidence type="ECO:0000256" key="3">
    <source>
        <dbReference type="ARBA" id="ARBA00008105"/>
    </source>
</evidence>